<comment type="caution">
    <text evidence="1">The sequence shown here is derived from an EMBL/GenBank/DDBJ whole genome shotgun (WGS) entry which is preliminary data.</text>
</comment>
<dbReference type="Proteomes" id="UP000092993">
    <property type="component" value="Unassembled WGS sequence"/>
</dbReference>
<gene>
    <name evidence="1" type="ORF">A0H81_10546</name>
</gene>
<sequence>MPGTVSGLRPVTYPSTCSSGCVTTIAVVPNCFKSYHRDACQISDQSSSIVGHHNFLFVIWPVSLGLYALRHWTSAVSTIVATRQNYGILAKR</sequence>
<accession>A0A1C7LYM9</accession>
<protein>
    <submittedName>
        <fullName evidence="1">Uncharacterized protein</fullName>
    </submittedName>
</protein>
<proteinExistence type="predicted"/>
<evidence type="ECO:0000313" key="2">
    <source>
        <dbReference type="Proteomes" id="UP000092993"/>
    </source>
</evidence>
<dbReference type="AlphaFoldDB" id="A0A1C7LYM9"/>
<dbReference type="EMBL" id="LUGG01000015">
    <property type="protein sequence ID" value="OBZ69800.1"/>
    <property type="molecule type" value="Genomic_DNA"/>
</dbReference>
<keyword evidence="2" id="KW-1185">Reference proteome</keyword>
<name>A0A1C7LYM9_GRIFR</name>
<reference evidence="1 2" key="1">
    <citation type="submission" date="2016-03" db="EMBL/GenBank/DDBJ databases">
        <title>Whole genome sequencing of Grifola frondosa 9006-11.</title>
        <authorList>
            <person name="Min B."/>
            <person name="Park H."/>
            <person name="Kim J.-G."/>
            <person name="Cho H."/>
            <person name="Oh Y.-L."/>
            <person name="Kong W.-S."/>
            <person name="Choi I.-G."/>
        </authorList>
    </citation>
    <scope>NUCLEOTIDE SEQUENCE [LARGE SCALE GENOMIC DNA]</scope>
    <source>
        <strain evidence="1 2">9006-11</strain>
    </source>
</reference>
<organism evidence="1 2">
    <name type="scientific">Grifola frondosa</name>
    <name type="common">Maitake</name>
    <name type="synonym">Polyporus frondosus</name>
    <dbReference type="NCBI Taxonomy" id="5627"/>
    <lineage>
        <taxon>Eukaryota</taxon>
        <taxon>Fungi</taxon>
        <taxon>Dikarya</taxon>
        <taxon>Basidiomycota</taxon>
        <taxon>Agaricomycotina</taxon>
        <taxon>Agaricomycetes</taxon>
        <taxon>Polyporales</taxon>
        <taxon>Grifolaceae</taxon>
        <taxon>Grifola</taxon>
    </lineage>
</organism>
<evidence type="ECO:0000313" key="1">
    <source>
        <dbReference type="EMBL" id="OBZ69800.1"/>
    </source>
</evidence>